<feature type="transmembrane region" description="Helical" evidence="8">
    <location>
        <begin position="311"/>
        <end position="329"/>
    </location>
</feature>
<keyword evidence="5 8" id="KW-0812">Transmembrane</keyword>
<dbReference type="KEGG" id="palo:E6C60_0163"/>
<dbReference type="Proteomes" id="UP000300879">
    <property type="component" value="Chromosome"/>
</dbReference>
<feature type="transmembrane region" description="Helical" evidence="8">
    <location>
        <begin position="195"/>
        <end position="218"/>
    </location>
</feature>
<feature type="transmembrane region" description="Helical" evidence="8">
    <location>
        <begin position="91"/>
        <end position="114"/>
    </location>
</feature>
<evidence type="ECO:0000256" key="2">
    <source>
        <dbReference type="ARBA" id="ARBA00007935"/>
    </source>
</evidence>
<sequence>MGVLQSRNARLWGLLGGLVLLLAVMLMSILLGLQNFNFSMLLDTYQAFNGSTEHMIIRDTRVPRTLIGAMVGAGLAASGAVMQAITRNPLASPSIFGINSGAVLCIVIAIAVLGGGLTMSGMIWIAFAGAALTALLVFVLGFSGPGGFAPVKLTLAGSAIAAFSASITSGIILIDKQSLDQAMFWMIGSVVNRSIEHVTAMLPYFAAGMVVALLLARALNVAMLGDDVSKGLGISLLLVRAGACVSVVLLAGSGVAVAGPIAFVGIVVPHLCRSLVGHDHRWLIPYCAIGGGILLVSGDLVSRFIIMPKEVPVGVAMALIGVPFLIYIVRRKSYVL</sequence>
<evidence type="ECO:0000313" key="9">
    <source>
        <dbReference type="EMBL" id="QCT00889.1"/>
    </source>
</evidence>
<dbReference type="GO" id="GO:0033214">
    <property type="term" value="P:siderophore-iron import into cell"/>
    <property type="evidence" value="ECO:0007669"/>
    <property type="project" value="TreeGrafter"/>
</dbReference>
<feature type="transmembrane region" description="Helical" evidence="8">
    <location>
        <begin position="155"/>
        <end position="174"/>
    </location>
</feature>
<dbReference type="SUPFAM" id="SSF81345">
    <property type="entry name" value="ABC transporter involved in vitamin B12 uptake, BtuC"/>
    <property type="match status" value="1"/>
</dbReference>
<keyword evidence="10" id="KW-1185">Reference proteome</keyword>
<gene>
    <name evidence="9" type="ORF">E6C60_0163</name>
</gene>
<dbReference type="AlphaFoldDB" id="A0A4P8XL34"/>
<reference evidence="9 10" key="1">
    <citation type="submission" date="2019-05" db="EMBL/GenBank/DDBJ databases">
        <authorList>
            <person name="Chen C."/>
        </authorList>
    </citation>
    <scope>NUCLEOTIDE SEQUENCE [LARGE SCALE GENOMIC DNA]</scope>
    <source>
        <strain evidence="9 10">HB172198</strain>
    </source>
</reference>
<feature type="transmembrane region" description="Helical" evidence="8">
    <location>
        <begin position="65"/>
        <end position="85"/>
    </location>
</feature>
<evidence type="ECO:0000256" key="4">
    <source>
        <dbReference type="ARBA" id="ARBA00022475"/>
    </source>
</evidence>
<evidence type="ECO:0000313" key="10">
    <source>
        <dbReference type="Proteomes" id="UP000300879"/>
    </source>
</evidence>
<feature type="transmembrane region" description="Helical" evidence="8">
    <location>
        <begin position="238"/>
        <end position="271"/>
    </location>
</feature>
<organism evidence="9 10">
    <name type="scientific">Paenibacillus algicola</name>
    <dbReference type="NCBI Taxonomy" id="2565926"/>
    <lineage>
        <taxon>Bacteria</taxon>
        <taxon>Bacillati</taxon>
        <taxon>Bacillota</taxon>
        <taxon>Bacilli</taxon>
        <taxon>Bacillales</taxon>
        <taxon>Paenibacillaceae</taxon>
        <taxon>Paenibacillus</taxon>
    </lineage>
</organism>
<dbReference type="OrthoDB" id="9811721at2"/>
<proteinExistence type="inferred from homology"/>
<dbReference type="PANTHER" id="PTHR30472:SF1">
    <property type="entry name" value="FE(3+) DICITRATE TRANSPORT SYSTEM PERMEASE PROTEIN FECC-RELATED"/>
    <property type="match status" value="1"/>
</dbReference>
<evidence type="ECO:0000256" key="7">
    <source>
        <dbReference type="ARBA" id="ARBA00023136"/>
    </source>
</evidence>
<feature type="transmembrane region" description="Helical" evidence="8">
    <location>
        <begin position="121"/>
        <end position="143"/>
    </location>
</feature>
<evidence type="ECO:0000256" key="5">
    <source>
        <dbReference type="ARBA" id="ARBA00022692"/>
    </source>
</evidence>
<accession>A0A4P8XL34</accession>
<evidence type="ECO:0000256" key="6">
    <source>
        <dbReference type="ARBA" id="ARBA00022989"/>
    </source>
</evidence>
<dbReference type="PANTHER" id="PTHR30472">
    <property type="entry name" value="FERRIC ENTEROBACTIN TRANSPORT SYSTEM PERMEASE PROTEIN"/>
    <property type="match status" value="1"/>
</dbReference>
<keyword evidence="4" id="KW-1003">Cell membrane</keyword>
<dbReference type="EMBL" id="CP040396">
    <property type="protein sequence ID" value="QCT00889.1"/>
    <property type="molecule type" value="Genomic_DNA"/>
</dbReference>
<dbReference type="Pfam" id="PF01032">
    <property type="entry name" value="FecCD"/>
    <property type="match status" value="1"/>
</dbReference>
<comment type="subcellular location">
    <subcellularLocation>
        <location evidence="1">Cell membrane</location>
        <topology evidence="1">Multi-pass membrane protein</topology>
    </subcellularLocation>
</comment>
<dbReference type="CDD" id="cd06550">
    <property type="entry name" value="TM_ABC_iron-siderophores_like"/>
    <property type="match status" value="1"/>
</dbReference>
<dbReference type="RefSeq" id="WP_138224025.1">
    <property type="nucleotide sequence ID" value="NZ_CP040396.1"/>
</dbReference>
<dbReference type="InterPro" id="IPR037294">
    <property type="entry name" value="ABC_BtuC-like"/>
</dbReference>
<dbReference type="Gene3D" id="1.10.3470.10">
    <property type="entry name" value="ABC transporter involved in vitamin B12 uptake, BtuC"/>
    <property type="match status" value="1"/>
</dbReference>
<dbReference type="GO" id="GO:0005886">
    <property type="term" value="C:plasma membrane"/>
    <property type="evidence" value="ECO:0007669"/>
    <property type="project" value="UniProtKB-SubCell"/>
</dbReference>
<dbReference type="InterPro" id="IPR000522">
    <property type="entry name" value="ABC_transptr_permease_BtuC"/>
</dbReference>
<evidence type="ECO:0000256" key="3">
    <source>
        <dbReference type="ARBA" id="ARBA00022448"/>
    </source>
</evidence>
<evidence type="ECO:0000256" key="1">
    <source>
        <dbReference type="ARBA" id="ARBA00004651"/>
    </source>
</evidence>
<dbReference type="GO" id="GO:0022857">
    <property type="term" value="F:transmembrane transporter activity"/>
    <property type="evidence" value="ECO:0007669"/>
    <property type="project" value="InterPro"/>
</dbReference>
<evidence type="ECO:0000256" key="8">
    <source>
        <dbReference type="SAM" id="Phobius"/>
    </source>
</evidence>
<name>A0A4P8XL34_9BACL</name>
<protein>
    <submittedName>
        <fullName evidence="9">Putative siderophore transport system permease protein YfiZ</fullName>
    </submittedName>
</protein>
<keyword evidence="6 8" id="KW-1133">Transmembrane helix</keyword>
<keyword evidence="3" id="KW-0813">Transport</keyword>
<feature type="transmembrane region" description="Helical" evidence="8">
    <location>
        <begin position="283"/>
        <end position="305"/>
    </location>
</feature>
<feature type="transmembrane region" description="Helical" evidence="8">
    <location>
        <begin position="12"/>
        <end position="33"/>
    </location>
</feature>
<dbReference type="FunFam" id="1.10.3470.10:FF:000001">
    <property type="entry name" value="Vitamin B12 ABC transporter permease BtuC"/>
    <property type="match status" value="1"/>
</dbReference>
<comment type="similarity">
    <text evidence="2">Belongs to the binding-protein-dependent transport system permease family. FecCD subfamily.</text>
</comment>
<keyword evidence="7 8" id="KW-0472">Membrane</keyword>